<name>A0A840NF84_9PSEU</name>
<dbReference type="Proteomes" id="UP000580474">
    <property type="component" value="Unassembled WGS sequence"/>
</dbReference>
<dbReference type="SMART" id="SM00347">
    <property type="entry name" value="HTH_MARR"/>
    <property type="match status" value="1"/>
</dbReference>
<keyword evidence="2" id="KW-0238">DNA-binding</keyword>
<dbReference type="AlphaFoldDB" id="A0A840NF84"/>
<proteinExistence type="predicted"/>
<dbReference type="Gene3D" id="1.10.10.10">
    <property type="entry name" value="Winged helix-like DNA-binding domain superfamily/Winged helix DNA-binding domain"/>
    <property type="match status" value="1"/>
</dbReference>
<evidence type="ECO:0000259" key="1">
    <source>
        <dbReference type="PROSITE" id="PS50995"/>
    </source>
</evidence>
<organism evidence="2 3">
    <name type="scientific">Saccharopolyspora gloriosae</name>
    <dbReference type="NCBI Taxonomy" id="455344"/>
    <lineage>
        <taxon>Bacteria</taxon>
        <taxon>Bacillati</taxon>
        <taxon>Actinomycetota</taxon>
        <taxon>Actinomycetes</taxon>
        <taxon>Pseudonocardiales</taxon>
        <taxon>Pseudonocardiaceae</taxon>
        <taxon>Saccharopolyspora</taxon>
    </lineage>
</organism>
<dbReference type="GO" id="GO:0006950">
    <property type="term" value="P:response to stress"/>
    <property type="evidence" value="ECO:0007669"/>
    <property type="project" value="TreeGrafter"/>
</dbReference>
<reference evidence="2 3" key="1">
    <citation type="submission" date="2020-08" db="EMBL/GenBank/DDBJ databases">
        <title>Sequencing the genomes of 1000 actinobacteria strains.</title>
        <authorList>
            <person name="Klenk H.-P."/>
        </authorList>
    </citation>
    <scope>NUCLEOTIDE SEQUENCE [LARGE SCALE GENOMIC DNA]</scope>
    <source>
        <strain evidence="2 3">DSM 45582</strain>
    </source>
</reference>
<dbReference type="GO" id="GO:0003677">
    <property type="term" value="F:DNA binding"/>
    <property type="evidence" value="ECO:0007669"/>
    <property type="project" value="UniProtKB-KW"/>
</dbReference>
<dbReference type="InterPro" id="IPR000835">
    <property type="entry name" value="HTH_MarR-typ"/>
</dbReference>
<dbReference type="SUPFAM" id="SSF46785">
    <property type="entry name" value="Winged helix' DNA-binding domain"/>
    <property type="match status" value="1"/>
</dbReference>
<dbReference type="PANTHER" id="PTHR33164:SF43">
    <property type="entry name" value="HTH-TYPE TRANSCRIPTIONAL REPRESSOR YETL"/>
    <property type="match status" value="1"/>
</dbReference>
<dbReference type="Pfam" id="PF12802">
    <property type="entry name" value="MarR_2"/>
    <property type="match status" value="1"/>
</dbReference>
<comment type="caution">
    <text evidence="2">The sequence shown here is derived from an EMBL/GenBank/DDBJ whole genome shotgun (WGS) entry which is preliminary data.</text>
</comment>
<dbReference type="PROSITE" id="PS50995">
    <property type="entry name" value="HTH_MARR_2"/>
    <property type="match status" value="1"/>
</dbReference>
<dbReference type="EMBL" id="JACHIV010000001">
    <property type="protein sequence ID" value="MBB5068923.1"/>
    <property type="molecule type" value="Genomic_DNA"/>
</dbReference>
<feature type="domain" description="HTH marR-type" evidence="1">
    <location>
        <begin position="8"/>
        <end position="140"/>
    </location>
</feature>
<dbReference type="InterPro" id="IPR036388">
    <property type="entry name" value="WH-like_DNA-bd_sf"/>
</dbReference>
<gene>
    <name evidence="2" type="ORF">BJ969_002011</name>
</gene>
<evidence type="ECO:0000313" key="3">
    <source>
        <dbReference type="Proteomes" id="UP000580474"/>
    </source>
</evidence>
<evidence type="ECO:0000313" key="2">
    <source>
        <dbReference type="EMBL" id="MBB5068923.1"/>
    </source>
</evidence>
<dbReference type="RefSeq" id="WP_343071320.1">
    <property type="nucleotide sequence ID" value="NZ_JACHIV010000001.1"/>
</dbReference>
<sequence>MSQQGHTEHRPGYLVKRVQQMLRHESERELRGVGVTIAQYAVLNALHEHPGASSAELARFCFVTRQSLQDVLAGLRGGGLVEVADRPASGRAKPARLTPLGEQRLVRAAEVMTAAEERMLAGFDAAERLQLAGLLIRCTDNLAD</sequence>
<dbReference type="GO" id="GO:0003700">
    <property type="term" value="F:DNA-binding transcription factor activity"/>
    <property type="evidence" value="ECO:0007669"/>
    <property type="project" value="InterPro"/>
</dbReference>
<dbReference type="PANTHER" id="PTHR33164">
    <property type="entry name" value="TRANSCRIPTIONAL REGULATOR, MARR FAMILY"/>
    <property type="match status" value="1"/>
</dbReference>
<keyword evidence="3" id="KW-1185">Reference proteome</keyword>
<dbReference type="InterPro" id="IPR036390">
    <property type="entry name" value="WH_DNA-bd_sf"/>
</dbReference>
<accession>A0A840NF84</accession>
<protein>
    <submittedName>
        <fullName evidence="2">DNA-binding MarR family transcriptional regulator</fullName>
    </submittedName>
</protein>
<dbReference type="InterPro" id="IPR039422">
    <property type="entry name" value="MarR/SlyA-like"/>
</dbReference>